<dbReference type="PANTHER" id="PTHR43022">
    <property type="entry name" value="PROTEIN SMF"/>
    <property type="match status" value="1"/>
</dbReference>
<reference evidence="3 4" key="1">
    <citation type="submission" date="2022-03" db="EMBL/GenBank/DDBJ databases">
        <title>Novel taxa within the pig intestine.</title>
        <authorList>
            <person name="Wylensek D."/>
            <person name="Bishof K."/>
            <person name="Afrizal A."/>
            <person name="Clavel T."/>
        </authorList>
    </citation>
    <scope>NUCLEOTIDE SEQUENCE [LARGE SCALE GENOMIC DNA]</scope>
    <source>
        <strain evidence="3 4">Cla-KB-P134</strain>
    </source>
</reference>
<dbReference type="Proteomes" id="UP001285244">
    <property type="component" value="Unassembled WGS sequence"/>
</dbReference>
<dbReference type="SUPFAM" id="SSF102405">
    <property type="entry name" value="MCP/YpsA-like"/>
    <property type="match status" value="1"/>
</dbReference>
<dbReference type="Gene3D" id="3.40.50.450">
    <property type="match status" value="1"/>
</dbReference>
<organism evidence="3 4">
    <name type="scientific">Absicoccus intestinalis</name>
    <dbReference type="NCBI Taxonomy" id="2926319"/>
    <lineage>
        <taxon>Bacteria</taxon>
        <taxon>Bacillati</taxon>
        <taxon>Bacillota</taxon>
        <taxon>Erysipelotrichia</taxon>
        <taxon>Erysipelotrichales</taxon>
        <taxon>Erysipelotrichaceae</taxon>
        <taxon>Absicoccus</taxon>
    </lineage>
</organism>
<feature type="domain" description="Smf/DprA SLOG" evidence="2">
    <location>
        <begin position="42"/>
        <end position="237"/>
    </location>
</feature>
<dbReference type="Pfam" id="PF02481">
    <property type="entry name" value="DNA_processg_A"/>
    <property type="match status" value="1"/>
</dbReference>
<accession>A0ABU4WQP2</accession>
<comment type="caution">
    <text evidence="3">The sequence shown here is derived from an EMBL/GenBank/DDBJ whole genome shotgun (WGS) entry which is preliminary data.</text>
</comment>
<protein>
    <submittedName>
        <fullName evidence="3">DNA-protecting protein DprA</fullName>
    </submittedName>
</protein>
<dbReference type="RefSeq" id="WP_320326621.1">
    <property type="nucleotide sequence ID" value="NZ_JALBUS010000026.1"/>
</dbReference>
<evidence type="ECO:0000259" key="2">
    <source>
        <dbReference type="Pfam" id="PF02481"/>
    </source>
</evidence>
<dbReference type="PANTHER" id="PTHR43022:SF1">
    <property type="entry name" value="PROTEIN SMF"/>
    <property type="match status" value="1"/>
</dbReference>
<proteinExistence type="inferred from homology"/>
<evidence type="ECO:0000313" key="4">
    <source>
        <dbReference type="Proteomes" id="UP001285244"/>
    </source>
</evidence>
<keyword evidence="4" id="KW-1185">Reference proteome</keyword>
<comment type="similarity">
    <text evidence="1">Belongs to the DprA/Smf family.</text>
</comment>
<name>A0ABU4WQP2_9FIRM</name>
<sequence>MKNTLSKAILSYAIQYHGQWSAIGQAIKNNQPYQPVTCTTNYVTIMDDAYPICFRRLRYPPWILFYKGKLELLDQPSIGIVGARQCSSQALINTSTVVKRLRDRYCIVSGLAKGIDGQAHRMASDTIGFIGCGIDRIYPKENADLYASMSLHQLIMSEYPLDTPPYRSHFPWRNRLIAGSIDALIVIEATHKSGTMLTVNECNTLGVPVFCLPTAFENETYPGCNHLIEAGAMIIPDPSALDTIL</sequence>
<gene>
    <name evidence="3" type="ORF">MOZ64_11075</name>
</gene>
<evidence type="ECO:0000256" key="1">
    <source>
        <dbReference type="ARBA" id="ARBA00006525"/>
    </source>
</evidence>
<dbReference type="EMBL" id="JALBUS010000026">
    <property type="protein sequence ID" value="MDX8418376.1"/>
    <property type="molecule type" value="Genomic_DNA"/>
</dbReference>
<dbReference type="InterPro" id="IPR003488">
    <property type="entry name" value="DprA"/>
</dbReference>
<evidence type="ECO:0000313" key="3">
    <source>
        <dbReference type="EMBL" id="MDX8418376.1"/>
    </source>
</evidence>
<dbReference type="InterPro" id="IPR057666">
    <property type="entry name" value="DrpA_SLOG"/>
</dbReference>